<reference evidence="3 4" key="1">
    <citation type="submission" date="2021-01" db="EMBL/GenBank/DDBJ databases">
        <title>Belnapia mucosa sp. nov. and Belnapia arida sp. nov., isolated from the Tabernas Desert (Almeria, Spain).</title>
        <authorList>
            <person name="Molina-Menor E."/>
            <person name="Vidal-Verdu A."/>
            <person name="Calonge A."/>
            <person name="Satari L."/>
            <person name="Pereto J."/>
            <person name="Porcar M."/>
        </authorList>
    </citation>
    <scope>NUCLEOTIDE SEQUENCE [LARGE SCALE GENOMIC DNA]</scope>
    <source>
        <strain evidence="3 4">T18</strain>
    </source>
</reference>
<keyword evidence="2" id="KW-0175">Coiled coil</keyword>
<gene>
    <name evidence="3" type="ORF">JMJ56_21880</name>
</gene>
<sequence length="976" mass="111507">MDETTGILEDVSDATLFTLEGTAAALGYLLDAPMNAKQVYPVLARLMRRGVLLAPLGGLRRRWEYDRLVPELRAWVNHTAEAAGMTKPSRLARCAIASLWLATIEGRTLTVDSDALRRFINMHLSNNQRGKWLKGISRHQMTGLKQVGVAVSADVTKKWSPLLAMSHYIPQNALSEWQILLRRFYEAKKLGSIDHYDNAFKHFISYLAVAPQVQNVDNYFSASIERPSLVDWLRESLPGTYTYNRIQTFLYDFLYWVVSNQDRFFTHDEVTGDPILRSGVYFPFRSSDIDRSWSSRRDNSEDPSETVQQALPVEYMEEIEHILFDNDMDWPKKRSIDWIDWIPVGATKSERIYCPVLPYLISLLVKIPIRQVQARRLDSGEGDIQVFNLARDAWEENYGPHAGYWERTNVARPERGVLRRLNDTFEDRVLCGLFINSNKTSDRKTLFDERSGYVIQWHNEAAIDIVKKMRTWQEMHNPVDSPLTYKAVRKGVFEKASEGVIQRRPACFYLFRYPAGNAREYKSSPPSSQQLRFFWLEVLAELERRTKARHATAPDLISTWQGNSPQTSPFNLHGLRHAGLTRMAMSGVHPWILQNIVAGHAAWVMTLYYIKPNPAHISDVLNEAYIRAMREKQQEFKQFLTSKTIEEVHRAAIAGSHGMAALQGLRNSGLSNATGHLASLDIGICPNGRTRCDEGIRIADRTEYKHKEAAKAFGPVPCTVGGAPDCARCRFFITGTPFMEGVRLKVNEISLHAHQSALRYHEMRRTLDEKEATYARARKEGALSDPVEEQGLHILRQELKGEADVLTNLVESLNAHFQIWQKVRAMAREHLRAEGASVPALLFHELPEFRWELQPRLEGVDELCHAARWFPSTRTTELRRERREAVIRMLVRNRRPPALAMMTEAEGDAAAGAIMVELYRKWGKSAFRKVFDEQQTFESLGIVEEMDALLGNPLVSKYKDAPFTLELIAPETESVP</sequence>
<feature type="coiled-coil region" evidence="2">
    <location>
        <begin position="760"/>
        <end position="816"/>
    </location>
</feature>
<dbReference type="SUPFAM" id="SSF56349">
    <property type="entry name" value="DNA breaking-rejoining enzymes"/>
    <property type="match status" value="1"/>
</dbReference>
<dbReference type="InterPro" id="IPR013762">
    <property type="entry name" value="Integrase-like_cat_sf"/>
</dbReference>
<evidence type="ECO:0000256" key="1">
    <source>
        <dbReference type="ARBA" id="ARBA00023172"/>
    </source>
</evidence>
<evidence type="ECO:0000313" key="3">
    <source>
        <dbReference type="EMBL" id="MBL6080671.1"/>
    </source>
</evidence>
<dbReference type="Gene3D" id="1.10.443.10">
    <property type="entry name" value="Intergrase catalytic core"/>
    <property type="match status" value="1"/>
</dbReference>
<dbReference type="Proteomes" id="UP000660885">
    <property type="component" value="Unassembled WGS sequence"/>
</dbReference>
<keyword evidence="4" id="KW-1185">Reference proteome</keyword>
<dbReference type="EMBL" id="JAETWB010000016">
    <property type="protein sequence ID" value="MBL6080671.1"/>
    <property type="molecule type" value="Genomic_DNA"/>
</dbReference>
<dbReference type="RefSeq" id="WP_202833904.1">
    <property type="nucleotide sequence ID" value="NZ_JAETWB010000016.1"/>
</dbReference>
<dbReference type="Pfam" id="PF13009">
    <property type="entry name" value="Integrase_2"/>
    <property type="match status" value="1"/>
</dbReference>
<dbReference type="InterPro" id="IPR024965">
    <property type="entry name" value="Putative_integrase"/>
</dbReference>
<keyword evidence="1" id="KW-0233">DNA recombination</keyword>
<evidence type="ECO:0000313" key="4">
    <source>
        <dbReference type="Proteomes" id="UP000660885"/>
    </source>
</evidence>
<evidence type="ECO:0000256" key="2">
    <source>
        <dbReference type="SAM" id="Coils"/>
    </source>
</evidence>
<dbReference type="InterPro" id="IPR011010">
    <property type="entry name" value="DNA_brk_join_enz"/>
</dbReference>
<name>A0ABS1U7M2_9PROT</name>
<protein>
    <recommendedName>
        <fullName evidence="5">Integrase</fullName>
    </recommendedName>
</protein>
<proteinExistence type="predicted"/>
<evidence type="ECO:0008006" key="5">
    <source>
        <dbReference type="Google" id="ProtNLM"/>
    </source>
</evidence>
<organism evidence="3 4">
    <name type="scientific">Belnapia arida</name>
    <dbReference type="NCBI Taxonomy" id="2804533"/>
    <lineage>
        <taxon>Bacteria</taxon>
        <taxon>Pseudomonadati</taxon>
        <taxon>Pseudomonadota</taxon>
        <taxon>Alphaproteobacteria</taxon>
        <taxon>Acetobacterales</taxon>
        <taxon>Roseomonadaceae</taxon>
        <taxon>Belnapia</taxon>
    </lineage>
</organism>
<accession>A0ABS1U7M2</accession>
<comment type="caution">
    <text evidence="3">The sequence shown here is derived from an EMBL/GenBank/DDBJ whole genome shotgun (WGS) entry which is preliminary data.</text>
</comment>